<dbReference type="Pfam" id="PF02517">
    <property type="entry name" value="Rce1-like"/>
    <property type="match status" value="1"/>
</dbReference>
<name>F2LQE2_BURGS</name>
<dbReference type="GO" id="GO:0080120">
    <property type="term" value="P:CAAX-box protein maturation"/>
    <property type="evidence" value="ECO:0007669"/>
    <property type="project" value="UniProtKB-ARBA"/>
</dbReference>
<feature type="transmembrane region" description="Helical" evidence="1">
    <location>
        <begin position="136"/>
        <end position="160"/>
    </location>
</feature>
<sequence length="322" mass="33673">MKDVMTTDRSRPPTFARFSRLWFGPAGLRTGWAALLYAAIVAVLMAGAGWLARRLGLPFRLQGEVSAAHQVVFELAMCGAVLVATRVMSRIDRRAWLDFGLRAPRRLQHLLLGGACGLAAVSAIMALLVATGGATLAYSGMSLAAALEAGLTWAFAFALVAAAEELAFRGYLFFRLAQGIPPTAAAVLTSLAFGLAHMSNHGENMAGIVPVVIYGFVACLAIWRTGSLWWVFGVHATWDWSESFLFGAPNSGLVPSSSLLESHAIGPVWLSGGTVGPEGSVLVFPALGALAWVAWRALPATGDAARAAAGTRPARGGAGRAG</sequence>
<keyword evidence="3" id="KW-0378">Hydrolase</keyword>
<dbReference type="InterPro" id="IPR003675">
    <property type="entry name" value="Rce1/LyrA-like_dom"/>
</dbReference>
<keyword evidence="1" id="KW-0472">Membrane</keyword>
<evidence type="ECO:0000313" key="3">
    <source>
        <dbReference type="EMBL" id="AEA64645.1"/>
    </source>
</evidence>
<feature type="transmembrane region" description="Helical" evidence="1">
    <location>
        <begin position="205"/>
        <end position="223"/>
    </location>
</feature>
<dbReference type="Proteomes" id="UP000008316">
    <property type="component" value="Chromosome 2"/>
</dbReference>
<feature type="transmembrane region" description="Helical" evidence="1">
    <location>
        <begin position="21"/>
        <end position="51"/>
    </location>
</feature>
<feature type="transmembrane region" description="Helical" evidence="1">
    <location>
        <begin position="110"/>
        <end position="130"/>
    </location>
</feature>
<dbReference type="PANTHER" id="PTHR39430">
    <property type="entry name" value="MEMBRANE-ASSOCIATED PROTEASE-RELATED"/>
    <property type="match status" value="1"/>
</dbReference>
<accession>F2LQE2</accession>
<dbReference type="HOGENOM" id="CLU_051806_2_0_4"/>
<reference evidence="3 4" key="1">
    <citation type="journal article" date="2011" name="J. Bacteriol.">
        <title>Complete genome sequence of Burkholderia gladioli BSR3.</title>
        <authorList>
            <person name="Seo Y.S."/>
            <person name="Lim J."/>
            <person name="Choi B.S."/>
            <person name="Kim H."/>
            <person name="Goo E."/>
            <person name="Lee B."/>
            <person name="Lim J.S."/>
            <person name="Choi I.Y."/>
            <person name="Moon J.S."/>
            <person name="Kim J."/>
            <person name="Hwang I."/>
        </authorList>
    </citation>
    <scope>NUCLEOTIDE SEQUENCE [LARGE SCALE GENOMIC DNA]</scope>
    <source>
        <strain evidence="3 4">BSR3</strain>
    </source>
</reference>
<gene>
    <name evidence="3" type="ordered locus">bgla_2g22110</name>
</gene>
<organism evidence="3 4">
    <name type="scientific">Burkholderia gladioli (strain BSR3)</name>
    <dbReference type="NCBI Taxonomy" id="999541"/>
    <lineage>
        <taxon>Bacteria</taxon>
        <taxon>Pseudomonadati</taxon>
        <taxon>Pseudomonadota</taxon>
        <taxon>Betaproteobacteria</taxon>
        <taxon>Burkholderiales</taxon>
        <taxon>Burkholderiaceae</taxon>
        <taxon>Burkholderia</taxon>
    </lineage>
</organism>
<dbReference type="STRING" id="999541.bgla_2g22110"/>
<dbReference type="GO" id="GO:0004175">
    <property type="term" value="F:endopeptidase activity"/>
    <property type="evidence" value="ECO:0007669"/>
    <property type="project" value="UniProtKB-ARBA"/>
</dbReference>
<dbReference type="KEGG" id="bgd:bgla_2g22110"/>
<dbReference type="PANTHER" id="PTHR39430:SF1">
    <property type="entry name" value="PROTEASE"/>
    <property type="match status" value="1"/>
</dbReference>
<feature type="transmembrane region" description="Helical" evidence="1">
    <location>
        <begin position="172"/>
        <end position="193"/>
    </location>
</feature>
<feature type="domain" description="CAAX prenyl protease 2/Lysostaphin resistance protein A-like" evidence="2">
    <location>
        <begin position="151"/>
        <end position="240"/>
    </location>
</feature>
<evidence type="ECO:0000256" key="1">
    <source>
        <dbReference type="SAM" id="Phobius"/>
    </source>
</evidence>
<dbReference type="eggNOG" id="COG1266">
    <property type="taxonomic scope" value="Bacteria"/>
</dbReference>
<keyword evidence="4" id="KW-1185">Reference proteome</keyword>
<keyword evidence="3" id="KW-0645">Protease</keyword>
<evidence type="ECO:0000259" key="2">
    <source>
        <dbReference type="Pfam" id="PF02517"/>
    </source>
</evidence>
<protein>
    <submittedName>
        <fullName evidence="3">CAAX amino terminal protease family protein</fullName>
    </submittedName>
</protein>
<dbReference type="EMBL" id="CP002600">
    <property type="protein sequence ID" value="AEA64645.1"/>
    <property type="molecule type" value="Genomic_DNA"/>
</dbReference>
<evidence type="ECO:0000313" key="4">
    <source>
        <dbReference type="Proteomes" id="UP000008316"/>
    </source>
</evidence>
<feature type="transmembrane region" description="Helical" evidence="1">
    <location>
        <begin position="71"/>
        <end position="89"/>
    </location>
</feature>
<proteinExistence type="predicted"/>
<dbReference type="GO" id="GO:0006508">
    <property type="term" value="P:proteolysis"/>
    <property type="evidence" value="ECO:0007669"/>
    <property type="project" value="UniProtKB-KW"/>
</dbReference>
<dbReference type="AlphaFoldDB" id="F2LQE2"/>
<keyword evidence="1" id="KW-0812">Transmembrane</keyword>
<keyword evidence="1" id="KW-1133">Transmembrane helix</keyword>